<keyword evidence="2" id="KW-0472">Membrane</keyword>
<reference evidence="3 4" key="1">
    <citation type="submission" date="2024-04" db="EMBL/GenBank/DDBJ databases">
        <authorList>
            <person name="Waldvogel A.-M."/>
            <person name="Schoenle A."/>
        </authorList>
    </citation>
    <scope>NUCLEOTIDE SEQUENCE [LARGE SCALE GENOMIC DNA]</scope>
</reference>
<organism evidence="3 4">
    <name type="scientific">Knipowitschia caucasica</name>
    <name type="common">Caucasian dwarf goby</name>
    <name type="synonym">Pomatoschistus caucasicus</name>
    <dbReference type="NCBI Taxonomy" id="637954"/>
    <lineage>
        <taxon>Eukaryota</taxon>
        <taxon>Metazoa</taxon>
        <taxon>Chordata</taxon>
        <taxon>Craniata</taxon>
        <taxon>Vertebrata</taxon>
        <taxon>Euteleostomi</taxon>
        <taxon>Actinopterygii</taxon>
        <taxon>Neopterygii</taxon>
        <taxon>Teleostei</taxon>
        <taxon>Neoteleostei</taxon>
        <taxon>Acanthomorphata</taxon>
        <taxon>Gobiaria</taxon>
        <taxon>Gobiiformes</taxon>
        <taxon>Gobioidei</taxon>
        <taxon>Gobiidae</taxon>
        <taxon>Gobiinae</taxon>
        <taxon>Knipowitschia</taxon>
    </lineage>
</organism>
<evidence type="ECO:0000256" key="2">
    <source>
        <dbReference type="SAM" id="Phobius"/>
    </source>
</evidence>
<evidence type="ECO:0000313" key="4">
    <source>
        <dbReference type="Proteomes" id="UP001497482"/>
    </source>
</evidence>
<sequence>MNPDQLRKSGTKKRKRRKKTKKRNREKRSQDAEKLRYAATTDPLPPSPPSLFPRCLALILGTAVFVAPSVCWRVVVIRR</sequence>
<name>A0AAV2KEQ9_KNICA</name>
<protein>
    <submittedName>
        <fullName evidence="3">Uncharacterized protein</fullName>
    </submittedName>
</protein>
<feature type="compositionally biased region" description="Basic and acidic residues" evidence="1">
    <location>
        <begin position="27"/>
        <end position="36"/>
    </location>
</feature>
<feature type="compositionally biased region" description="Basic residues" evidence="1">
    <location>
        <begin position="9"/>
        <end position="26"/>
    </location>
</feature>
<gene>
    <name evidence="3" type="ORF">KC01_LOCUS17320</name>
</gene>
<feature type="region of interest" description="Disordered" evidence="1">
    <location>
        <begin position="1"/>
        <end position="48"/>
    </location>
</feature>
<accession>A0AAV2KEQ9</accession>
<proteinExistence type="predicted"/>
<evidence type="ECO:0000313" key="3">
    <source>
        <dbReference type="EMBL" id="CAL1587358.1"/>
    </source>
</evidence>
<dbReference type="EMBL" id="OZ035840">
    <property type="protein sequence ID" value="CAL1587358.1"/>
    <property type="molecule type" value="Genomic_DNA"/>
</dbReference>
<keyword evidence="2" id="KW-0812">Transmembrane</keyword>
<keyword evidence="4" id="KW-1185">Reference proteome</keyword>
<dbReference type="Proteomes" id="UP001497482">
    <property type="component" value="Chromosome 18"/>
</dbReference>
<dbReference type="AlphaFoldDB" id="A0AAV2KEQ9"/>
<keyword evidence="2" id="KW-1133">Transmembrane helix</keyword>
<feature type="transmembrane region" description="Helical" evidence="2">
    <location>
        <begin position="51"/>
        <end position="75"/>
    </location>
</feature>
<evidence type="ECO:0000256" key="1">
    <source>
        <dbReference type="SAM" id="MobiDB-lite"/>
    </source>
</evidence>